<reference evidence="3 4" key="1">
    <citation type="submission" date="2016-09" db="EMBL/GenBank/DDBJ databases">
        <title>The complete genome sequences of Rhizobium gallicum, symbiovars gallicum and phaseoli, symbionts associated to common bean (Phaseolus vulgaris).</title>
        <authorList>
            <person name="Bustos P."/>
            <person name="Santamaria R.I."/>
            <person name="Perez-Carrascal O.M."/>
            <person name="Juarez S."/>
            <person name="Lozano L."/>
            <person name="Martinez-Flores I."/>
            <person name="Martinez-Romero E."/>
            <person name="Cevallos M."/>
            <person name="Romero D."/>
            <person name="Davila G."/>
            <person name="Gonzalez V."/>
        </authorList>
    </citation>
    <scope>NUCLEOTIDE SEQUENCE [LARGE SCALE GENOMIC DNA]</scope>
    <source>
        <strain evidence="3 4">8C-3</strain>
        <plasmid evidence="4">Plasmid prsp8c3c</plasmid>
    </source>
</reference>
<organism evidence="3 4">
    <name type="scientific">Rhizobium etli 8C-3</name>
    <dbReference type="NCBI Taxonomy" id="538025"/>
    <lineage>
        <taxon>Bacteria</taxon>
        <taxon>Pseudomonadati</taxon>
        <taxon>Pseudomonadota</taxon>
        <taxon>Alphaproteobacteria</taxon>
        <taxon>Hyphomicrobiales</taxon>
        <taxon>Rhizobiaceae</taxon>
        <taxon>Rhizobium/Agrobacterium group</taxon>
        <taxon>Rhizobium</taxon>
    </lineage>
</organism>
<dbReference type="EMBL" id="CP017244">
    <property type="protein sequence ID" value="APO79809.1"/>
    <property type="molecule type" value="Genomic_DNA"/>
</dbReference>
<evidence type="ECO:0000256" key="1">
    <source>
        <dbReference type="SAM" id="MobiDB-lite"/>
    </source>
</evidence>
<dbReference type="Proteomes" id="UP000185109">
    <property type="component" value="Plasmid pRsp8C3c"/>
</dbReference>
<dbReference type="AlphaFoldDB" id="A0A1L5PHV5"/>
<proteinExistence type="predicted"/>
<name>A0A1L5PHV5_RHIET</name>
<evidence type="ECO:0000259" key="2">
    <source>
        <dbReference type="Pfam" id="PF01610"/>
    </source>
</evidence>
<geneLocation type="plasmid" evidence="4">
    <name>prsp8c3c</name>
</geneLocation>
<feature type="region of interest" description="Disordered" evidence="1">
    <location>
        <begin position="120"/>
        <end position="152"/>
    </location>
</feature>
<gene>
    <name evidence="3" type="ORF">AM571_PC02083</name>
</gene>
<feature type="domain" description="Transposase IS204/IS1001/IS1096/IS1165 DDE" evidence="2">
    <location>
        <begin position="2"/>
        <end position="72"/>
    </location>
</feature>
<evidence type="ECO:0000313" key="4">
    <source>
        <dbReference type="Proteomes" id="UP000185109"/>
    </source>
</evidence>
<evidence type="ECO:0000313" key="3">
    <source>
        <dbReference type="EMBL" id="APO79809.1"/>
    </source>
</evidence>
<dbReference type="PANTHER" id="PTHR33498">
    <property type="entry name" value="TRANSPOSASE FOR INSERTION SEQUENCE ELEMENT IS1557"/>
    <property type="match status" value="1"/>
</dbReference>
<dbReference type="Pfam" id="PF01610">
    <property type="entry name" value="DDE_Tnp_ISL3"/>
    <property type="match status" value="1"/>
</dbReference>
<dbReference type="PANTHER" id="PTHR33498:SF1">
    <property type="entry name" value="TRANSPOSASE FOR INSERTION SEQUENCE ELEMENT IS1557"/>
    <property type="match status" value="1"/>
</dbReference>
<dbReference type="InterPro" id="IPR047951">
    <property type="entry name" value="Transpos_ISL3"/>
</dbReference>
<sequence length="152" mass="17057">MVDLERHSVVDVLDDRSVESAKSWLQERPAMEVISRDRCGMYAQAAREGAPQARQVADRFHLVRNLREAIKEQMSVYGHANVRLILSEDAIASTMSQQRRARLGTGDLVKKYSTRFKRCGGRASTTLEQRSSRRADQPPQDAEASGKIRATG</sequence>
<protein>
    <submittedName>
        <fullName evidence="3">ISL3 family insertion sequence transposase domain-containing protein</fullName>
    </submittedName>
</protein>
<keyword evidence="3" id="KW-0614">Plasmid</keyword>
<accession>A0A1L5PHV5</accession>
<dbReference type="InterPro" id="IPR002560">
    <property type="entry name" value="Transposase_DDE"/>
</dbReference>